<organism evidence="1 2">
    <name type="scientific">candidate division WOR-1 bacterium RIFOXYB2_FULL_36_35</name>
    <dbReference type="NCBI Taxonomy" id="1802578"/>
    <lineage>
        <taxon>Bacteria</taxon>
        <taxon>Bacillati</taxon>
        <taxon>Saganbacteria</taxon>
    </lineage>
</organism>
<protein>
    <submittedName>
        <fullName evidence="1">Uncharacterized protein</fullName>
    </submittedName>
</protein>
<sequence>MNMITSAGANSTTPTGQQRRCKGFGVRVLDNKIIFGKNGGEMAILFKGKPDVPKVLFRGQNSAIPFFPFTKNFLLYTIKLLGENGSGCNKQKLIDYHKDCRDFYYNRQTVIGDAKKLNGHSSLVSPVDIGLITKENFALFNGYLNAEIHKFILGLIPCAGMKANVDKFFPLDLQGVLWLIGVLKIFNNFSLIDFDVLSGLLENRGNAPEFVERFPRADKYVAFYISVGAGLLAEVFVRIEGSAVIVEKPRNAASIKRYAVFEGNSSLAGE</sequence>
<name>A0A1F4S5U1_UNCSA</name>
<comment type="caution">
    <text evidence="1">The sequence shown here is derived from an EMBL/GenBank/DDBJ whole genome shotgun (WGS) entry which is preliminary data.</text>
</comment>
<evidence type="ECO:0000313" key="1">
    <source>
        <dbReference type="EMBL" id="OGC15737.1"/>
    </source>
</evidence>
<accession>A0A1F4S5U1</accession>
<proteinExistence type="predicted"/>
<gene>
    <name evidence="1" type="ORF">A2290_05295</name>
</gene>
<dbReference type="Proteomes" id="UP000177905">
    <property type="component" value="Unassembled WGS sequence"/>
</dbReference>
<evidence type="ECO:0000313" key="2">
    <source>
        <dbReference type="Proteomes" id="UP000177905"/>
    </source>
</evidence>
<reference evidence="1 2" key="1">
    <citation type="journal article" date="2016" name="Nat. Commun.">
        <title>Thousands of microbial genomes shed light on interconnected biogeochemical processes in an aquifer system.</title>
        <authorList>
            <person name="Anantharaman K."/>
            <person name="Brown C.T."/>
            <person name="Hug L.A."/>
            <person name="Sharon I."/>
            <person name="Castelle C.J."/>
            <person name="Probst A.J."/>
            <person name="Thomas B.C."/>
            <person name="Singh A."/>
            <person name="Wilkins M.J."/>
            <person name="Karaoz U."/>
            <person name="Brodie E.L."/>
            <person name="Williams K.H."/>
            <person name="Hubbard S.S."/>
            <person name="Banfield J.F."/>
        </authorList>
    </citation>
    <scope>NUCLEOTIDE SEQUENCE [LARGE SCALE GENOMIC DNA]</scope>
</reference>
<dbReference type="AlphaFoldDB" id="A0A1F4S5U1"/>
<dbReference type="EMBL" id="MEUA01000017">
    <property type="protein sequence ID" value="OGC15737.1"/>
    <property type="molecule type" value="Genomic_DNA"/>
</dbReference>